<dbReference type="GO" id="GO:0070877">
    <property type="term" value="C:microprocessor complex"/>
    <property type="evidence" value="ECO:0007669"/>
    <property type="project" value="InterPro"/>
</dbReference>
<dbReference type="GO" id="GO:0020037">
    <property type="term" value="F:heme binding"/>
    <property type="evidence" value="ECO:0007669"/>
    <property type="project" value="InterPro"/>
</dbReference>
<evidence type="ECO:0000313" key="4">
    <source>
        <dbReference type="EMBL" id="KAK7087949.1"/>
    </source>
</evidence>
<feature type="region of interest" description="Disordered" evidence="2">
    <location>
        <begin position="240"/>
        <end position="292"/>
    </location>
</feature>
<dbReference type="PANTHER" id="PTHR13482:SF3">
    <property type="entry name" value="MICROPROCESSOR COMPLEX SUBUNIT DGCR8"/>
    <property type="match status" value="1"/>
</dbReference>
<dbReference type="Gene3D" id="3.30.160.20">
    <property type="match status" value="2"/>
</dbReference>
<dbReference type="CDD" id="cd19868">
    <property type="entry name" value="DSRM_DGCR8_rpt2"/>
    <property type="match status" value="1"/>
</dbReference>
<evidence type="ECO:0000259" key="3">
    <source>
        <dbReference type="PROSITE" id="PS50137"/>
    </source>
</evidence>
<protein>
    <recommendedName>
        <fullName evidence="3">DRBM domain-containing protein</fullName>
    </recommendedName>
</protein>
<dbReference type="EMBL" id="JBAMIC010004070">
    <property type="protein sequence ID" value="KAK7087949.1"/>
    <property type="molecule type" value="Genomic_DNA"/>
</dbReference>
<feature type="region of interest" description="Disordered" evidence="2">
    <location>
        <begin position="49"/>
        <end position="101"/>
    </location>
</feature>
<dbReference type="SMART" id="SM00358">
    <property type="entry name" value="DSRM"/>
    <property type="match status" value="2"/>
</dbReference>
<dbReference type="Gene3D" id="3.30.160.590">
    <property type="match status" value="1"/>
</dbReference>
<dbReference type="SUPFAM" id="SSF54768">
    <property type="entry name" value="dsRNA-binding domain-like"/>
    <property type="match status" value="2"/>
</dbReference>
<keyword evidence="5" id="KW-1185">Reference proteome</keyword>
<gene>
    <name evidence="4" type="ORF">V1264_021935</name>
</gene>
<evidence type="ECO:0000256" key="1">
    <source>
        <dbReference type="PROSITE-ProRule" id="PRU00266"/>
    </source>
</evidence>
<feature type="region of interest" description="Disordered" evidence="2">
    <location>
        <begin position="1"/>
        <end position="26"/>
    </location>
</feature>
<dbReference type="GO" id="GO:0031053">
    <property type="term" value="P:primary miRNA processing"/>
    <property type="evidence" value="ECO:0007669"/>
    <property type="project" value="InterPro"/>
</dbReference>
<dbReference type="AlphaFoldDB" id="A0AAN9FWT7"/>
<dbReference type="CDD" id="cd19867">
    <property type="entry name" value="DSRM_DGCR8_rpt1"/>
    <property type="match status" value="1"/>
</dbReference>
<comment type="caution">
    <text evidence="4">The sequence shown here is derived from an EMBL/GenBank/DDBJ whole genome shotgun (WGS) entry which is preliminary data.</text>
</comment>
<dbReference type="PROSITE" id="PS50137">
    <property type="entry name" value="DS_RBD"/>
    <property type="match status" value="1"/>
</dbReference>
<keyword evidence="1" id="KW-0694">RNA-binding</keyword>
<dbReference type="FunFam" id="3.30.160.590:FF:000001">
    <property type="entry name" value="microprocessor complex subunit DGCR8"/>
    <property type="match status" value="1"/>
</dbReference>
<name>A0AAN9FWT7_9CAEN</name>
<proteinExistence type="predicted"/>
<dbReference type="FunFam" id="3.30.160.20:FF:000021">
    <property type="entry name" value="Microprocessor complex subunit DGCR8"/>
    <property type="match status" value="1"/>
</dbReference>
<evidence type="ECO:0000313" key="5">
    <source>
        <dbReference type="Proteomes" id="UP001374579"/>
    </source>
</evidence>
<feature type="compositionally biased region" description="Polar residues" evidence="2">
    <location>
        <begin position="1"/>
        <end position="11"/>
    </location>
</feature>
<evidence type="ECO:0000256" key="2">
    <source>
        <dbReference type="SAM" id="MobiDB-lite"/>
    </source>
</evidence>
<dbReference type="GO" id="GO:0070878">
    <property type="term" value="F:primary miRNA binding"/>
    <property type="evidence" value="ECO:0007669"/>
    <property type="project" value="TreeGrafter"/>
</dbReference>
<dbReference type="GO" id="GO:0003725">
    <property type="term" value="F:double-stranded RNA binding"/>
    <property type="evidence" value="ECO:0007669"/>
    <property type="project" value="TreeGrafter"/>
</dbReference>
<accession>A0AAN9FWT7</accession>
<dbReference type="PANTHER" id="PTHR13482">
    <property type="entry name" value="MICRORNA PROCESSOR COMPLEX SUBUNIT DGCR8"/>
    <property type="match status" value="1"/>
</dbReference>
<feature type="region of interest" description="Disordered" evidence="2">
    <location>
        <begin position="120"/>
        <end position="141"/>
    </location>
</feature>
<dbReference type="Pfam" id="PF00035">
    <property type="entry name" value="dsrm"/>
    <property type="match status" value="1"/>
</dbReference>
<dbReference type="Gene3D" id="2.20.70.10">
    <property type="match status" value="1"/>
</dbReference>
<dbReference type="Proteomes" id="UP001374579">
    <property type="component" value="Unassembled WGS sequence"/>
</dbReference>
<reference evidence="4 5" key="1">
    <citation type="submission" date="2024-02" db="EMBL/GenBank/DDBJ databases">
        <title>Chromosome-scale genome assembly of the rough periwinkle Littorina saxatilis.</title>
        <authorList>
            <person name="De Jode A."/>
            <person name="Faria R."/>
            <person name="Formenti G."/>
            <person name="Sims Y."/>
            <person name="Smith T.P."/>
            <person name="Tracey A."/>
            <person name="Wood J.M.D."/>
            <person name="Zagrodzka Z.B."/>
            <person name="Johannesson K."/>
            <person name="Butlin R.K."/>
            <person name="Leder E.H."/>
        </authorList>
    </citation>
    <scope>NUCLEOTIDE SEQUENCE [LARGE SCALE GENOMIC DNA]</scope>
    <source>
        <strain evidence="4">Snail1</strain>
        <tissue evidence="4">Muscle</tissue>
    </source>
</reference>
<sequence length="635" mass="71956">MSAGKSTQPSGATRKEDPMSFTPLTSLVHERLDMERYDMFSKDSVTYVKEGASEEMSSEPPLKRARNSDRHLESKDNPSEICADNQSDRDLGQAPADQSLFLSEENREDFGTHEFEIIDEVAADEEDQEEEGERDSDDSLDDTELYALLEEGITKDSISHSDRPIEREKVVLVERGHDPFDILPEGWLVVTHNSGMPVYLHRQSRVCTLAQPYFLGSGSARKHDIPISAVPCLKYRRELQKEEEPQVEQETPQQPEPPAAAPPDEEKPESLKGASPVKDDLTSAFPSVQIKSADEMKRETSLDFQQLREYCQQLFEFKTVTVQRYKTWRDRRKHMGSKKQSRPELPASTKLITCSLPAAAVSPDKKKNKGKEFFLNPSGKSYVCILHEYVQHTMKVQPFYVFKELENSKTPYSATVMINEMEYGTGCAISKKLAKSEAAKETLKILIPEMNTLTDEQLQKNTEDLSFFDEIKIEDPRISELGNKAGQPSPYQILRECLSRNYGMGDTDCLLDMKPLKHQNCEFTITVGKHKATVVAKSKRSGKQRAAQAILQKLHPHVPSWGSLLRLYGNTADRGQCAKKKEVNEVKRHRPNQAILDRLREEMKRLSAQKDAIKSHGRLVVNSEDLPNKVTSVDL</sequence>
<feature type="domain" description="DRBM" evidence="3">
    <location>
        <begin position="381"/>
        <end position="448"/>
    </location>
</feature>
<dbReference type="InterPro" id="IPR014720">
    <property type="entry name" value="dsRBD_dom"/>
</dbReference>
<dbReference type="InterPro" id="IPR040375">
    <property type="entry name" value="DGCR8"/>
</dbReference>
<dbReference type="GO" id="GO:0042802">
    <property type="term" value="F:identical protein binding"/>
    <property type="evidence" value="ECO:0007669"/>
    <property type="project" value="InterPro"/>
</dbReference>
<organism evidence="4 5">
    <name type="scientific">Littorina saxatilis</name>
    <dbReference type="NCBI Taxonomy" id="31220"/>
    <lineage>
        <taxon>Eukaryota</taxon>
        <taxon>Metazoa</taxon>
        <taxon>Spiralia</taxon>
        <taxon>Lophotrochozoa</taxon>
        <taxon>Mollusca</taxon>
        <taxon>Gastropoda</taxon>
        <taxon>Caenogastropoda</taxon>
        <taxon>Littorinimorpha</taxon>
        <taxon>Littorinoidea</taxon>
        <taxon>Littorinidae</taxon>
        <taxon>Littorina</taxon>
    </lineage>
</organism>
<feature type="compositionally biased region" description="Basic and acidic residues" evidence="2">
    <location>
        <begin position="66"/>
        <end position="78"/>
    </location>
</feature>